<dbReference type="PIRSF" id="PIRSF029900">
    <property type="entry name" value="Alpha-glucuronds"/>
    <property type="match status" value="1"/>
</dbReference>
<feature type="non-terminal residue" evidence="5">
    <location>
        <position position="610"/>
    </location>
</feature>
<name>A0A9D1ME86_9FIRM</name>
<gene>
    <name evidence="5" type="ORF">IAA61_11585</name>
</gene>
<dbReference type="Pfam" id="PF07488">
    <property type="entry name" value="Glyco_hydro_67M"/>
    <property type="match status" value="1"/>
</dbReference>
<reference evidence="5" key="1">
    <citation type="submission" date="2020-10" db="EMBL/GenBank/DDBJ databases">
        <authorList>
            <person name="Gilroy R."/>
        </authorList>
    </citation>
    <scope>NUCLEOTIDE SEQUENCE</scope>
    <source>
        <strain evidence="5">USAMLcec3-3695</strain>
    </source>
</reference>
<reference evidence="5" key="2">
    <citation type="journal article" date="2021" name="PeerJ">
        <title>Extensive microbial diversity within the chicken gut microbiome revealed by metagenomics and culture.</title>
        <authorList>
            <person name="Gilroy R."/>
            <person name="Ravi A."/>
            <person name="Getino M."/>
            <person name="Pursley I."/>
            <person name="Horton D.L."/>
            <person name="Alikhan N.F."/>
            <person name="Baker D."/>
            <person name="Gharbi K."/>
            <person name="Hall N."/>
            <person name="Watson M."/>
            <person name="Adriaenssens E.M."/>
            <person name="Foster-Nyarko E."/>
            <person name="Jarju S."/>
            <person name="Secka A."/>
            <person name="Antonio M."/>
            <person name="Oren A."/>
            <person name="Chaudhuri R.R."/>
            <person name="La Ragione R."/>
            <person name="Hildebrand F."/>
            <person name="Pallen M.J."/>
        </authorList>
    </citation>
    <scope>NUCLEOTIDE SEQUENCE</scope>
    <source>
        <strain evidence="5">USAMLcec3-3695</strain>
    </source>
</reference>
<dbReference type="EMBL" id="DVNB01000122">
    <property type="protein sequence ID" value="HIU58437.1"/>
    <property type="molecule type" value="Genomic_DNA"/>
</dbReference>
<keyword evidence="1" id="KW-0378">Hydrolase</keyword>
<dbReference type="Pfam" id="PF07477">
    <property type="entry name" value="Glyco_hydro_67C"/>
    <property type="match status" value="1"/>
</dbReference>
<dbReference type="GO" id="GO:0033939">
    <property type="term" value="F:xylan alpha-1,2-glucuronosidase activity"/>
    <property type="evidence" value="ECO:0007669"/>
    <property type="project" value="TreeGrafter"/>
</dbReference>
<dbReference type="PANTHER" id="PTHR39207">
    <property type="entry name" value="ALPHA-GLUCURONIDASE A"/>
    <property type="match status" value="1"/>
</dbReference>
<feature type="domain" description="Glycosyl hydrolase family 67 C-terminal" evidence="3">
    <location>
        <begin position="394"/>
        <end position="609"/>
    </location>
</feature>
<feature type="domain" description="Glycosyl hydrolase family 67 catalytic" evidence="4">
    <location>
        <begin position="69"/>
        <end position="393"/>
    </location>
</feature>
<evidence type="ECO:0000256" key="1">
    <source>
        <dbReference type="ARBA" id="ARBA00022801"/>
    </source>
</evidence>
<dbReference type="AlphaFoldDB" id="A0A9D1ME86"/>
<dbReference type="GO" id="GO:0005576">
    <property type="term" value="C:extracellular region"/>
    <property type="evidence" value="ECO:0007669"/>
    <property type="project" value="InterPro"/>
</dbReference>
<proteinExistence type="predicted"/>
<dbReference type="InterPro" id="IPR011099">
    <property type="entry name" value="Glyco_hydro_67_C"/>
</dbReference>
<dbReference type="Gene3D" id="3.20.20.80">
    <property type="entry name" value="Glycosidases"/>
    <property type="match status" value="1"/>
</dbReference>
<dbReference type="InterPro" id="IPR037054">
    <property type="entry name" value="A-glucoronidase_C_sf"/>
</dbReference>
<feature type="active site" description="Proton acceptor" evidence="2">
    <location>
        <position position="305"/>
    </location>
</feature>
<organism evidence="5 6">
    <name type="scientific">Candidatus Ornithomonoglobus merdipullorum</name>
    <dbReference type="NCBI Taxonomy" id="2840895"/>
    <lineage>
        <taxon>Bacteria</taxon>
        <taxon>Bacillati</taxon>
        <taxon>Bacillota</taxon>
        <taxon>Clostridia</taxon>
        <taxon>Candidatus Ornithomonoglobus</taxon>
    </lineage>
</organism>
<dbReference type="SUPFAM" id="SSF55545">
    <property type="entry name" value="beta-N-acetylhexosaminidase-like domain"/>
    <property type="match status" value="1"/>
</dbReference>
<accession>A0A9D1ME86</accession>
<dbReference type="InterPro" id="IPR011100">
    <property type="entry name" value="Glyco_hydro_67_cat"/>
</dbReference>
<dbReference type="InterPro" id="IPR029018">
    <property type="entry name" value="Hex-like_dom2"/>
</dbReference>
<dbReference type="PANTHER" id="PTHR39207:SF1">
    <property type="entry name" value="ALPHA-GLUCURONIDASE A"/>
    <property type="match status" value="1"/>
</dbReference>
<dbReference type="GO" id="GO:0045493">
    <property type="term" value="P:xylan catabolic process"/>
    <property type="evidence" value="ECO:0007669"/>
    <property type="project" value="InterPro"/>
</dbReference>
<evidence type="ECO:0000256" key="2">
    <source>
        <dbReference type="PIRSR" id="PIRSR029900-1"/>
    </source>
</evidence>
<feature type="active site" description="Proton acceptor" evidence="2">
    <location>
        <position position="333"/>
    </location>
</feature>
<sequence>MSGSEPEIRHASVPPEGGIYLFAGNGGSYTDPDVQAYTIEENGGVITIRSESVQGVLWGAFELVRRIRCGKDITGISERFSPDAPLRMLDHWDNTDGSIERGYSGRSFFFKDGEILINERTHDYARLIASVGINSVVINNVNVDERAALFITDTYFEKLRRLSELFDDYGIKLFISIDYAAPIDIGGMDTADPCDERVAEWWARTASDIYKALPNLGGFLVKADSEGRPGPFTYGRDQAQGANMLARALKPYGGIIIWRCFVYNCHQDWRDRKTDRARAGYDYFKQLDGCFDDNVILQIKNGPVDFQVREPVSPLFGAMRDTNEMIEFQIAQEYTGQQRDLCYLLPWFKEILDFKMCINPDKDTVADYICGKAYGNKLCGMAAVCNTGDDYNWTGHDLAAANLYGFGRLSFNTSITAEEIAEEWIIQTFGYDRKVIETVSEMLMVSWHTYEKYTAPLGVGWMVAKSDHYGPDVDSFEYSRWGTYHYADRDGLGVDRTSGGTRYTEQYSAPLTELYNNIETCPEELILFFHHLPYTYVLKTGETVIQHIYNTHFEGVEDVKRFIDEWNELEGRLDLDVFERVRERLSMQLANAVEWRDVINTYFYRKSGID</sequence>
<feature type="active site" description="Proton donor" evidence="2">
    <location>
        <position position="226"/>
    </location>
</feature>
<dbReference type="SUPFAM" id="SSF51445">
    <property type="entry name" value="(Trans)glycosidases"/>
    <property type="match status" value="1"/>
</dbReference>
<dbReference type="GO" id="GO:0046559">
    <property type="term" value="F:alpha-glucuronidase activity"/>
    <property type="evidence" value="ECO:0007669"/>
    <property type="project" value="InterPro"/>
</dbReference>
<protein>
    <submittedName>
        <fullName evidence="5">Alpha-glucuronidase</fullName>
    </submittedName>
</protein>
<dbReference type="InterPro" id="IPR017853">
    <property type="entry name" value="GH"/>
</dbReference>
<comment type="caution">
    <text evidence="5">The sequence shown here is derived from an EMBL/GenBank/DDBJ whole genome shotgun (WGS) entry which is preliminary data.</text>
</comment>
<dbReference type="InterPro" id="IPR011395">
    <property type="entry name" value="Glyco_hydro_67_aGlcAse"/>
</dbReference>
<dbReference type="Gene3D" id="3.90.1330.10">
    <property type="entry name" value="Alpha-glucuronidase, C-terminal domain"/>
    <property type="match status" value="1"/>
</dbReference>
<evidence type="ECO:0000313" key="6">
    <source>
        <dbReference type="Proteomes" id="UP000824109"/>
    </source>
</evidence>
<evidence type="ECO:0000313" key="5">
    <source>
        <dbReference type="EMBL" id="HIU58437.1"/>
    </source>
</evidence>
<dbReference type="Proteomes" id="UP000824109">
    <property type="component" value="Unassembled WGS sequence"/>
</dbReference>
<evidence type="ECO:0000259" key="3">
    <source>
        <dbReference type="Pfam" id="PF07477"/>
    </source>
</evidence>
<evidence type="ECO:0000259" key="4">
    <source>
        <dbReference type="Pfam" id="PF07488"/>
    </source>
</evidence>